<protein>
    <submittedName>
        <fullName evidence="1">Uncharacterized protein</fullName>
    </submittedName>
</protein>
<gene>
    <name evidence="1" type="ORF">LCI18_011481</name>
</gene>
<sequence length="247" mass="28025">MAPARRYMSFDWYESTTGDSIEPVEVEEKVVGKAEKETIEKVEKKVDDKVDERSQEQVTIYVTGRTTNRRFHHSWGITLYDGSNKGFRTYEVRKPFRYAPCTLKSFNGHPGQAGVHYITLGKVPCDRAQELSDLCETIPVKQCNSAAYANRQYVNDVARFLVAGAFVTKRERGRAMAHFTNFINAERQQVEAEQQKDEREKARVQGQKVKIQGRKSVSERQSQSKASKGISQGTGSFPAWFLDGGNN</sequence>
<name>A0ACD3ZHE3_FUSSC</name>
<keyword evidence="2" id="KW-1185">Reference proteome</keyword>
<dbReference type="Proteomes" id="UP000830768">
    <property type="component" value="Chromosome 10"/>
</dbReference>
<evidence type="ECO:0000313" key="2">
    <source>
        <dbReference type="Proteomes" id="UP000830768"/>
    </source>
</evidence>
<accession>A0ACD3ZHE3</accession>
<reference evidence="1" key="1">
    <citation type="submission" date="2021-11" db="EMBL/GenBank/DDBJ databases">
        <title>Fusarium solani-melongenae Genome sequencing and assembly.</title>
        <authorList>
            <person name="Xie S."/>
            <person name="Huang L."/>
            <person name="Zhang X."/>
        </authorList>
    </citation>
    <scope>NUCLEOTIDE SEQUENCE</scope>
    <source>
        <strain evidence="1">CRI 24-3</strain>
    </source>
</reference>
<organism evidence="1 2">
    <name type="scientific">Fusarium solani subsp. cucurbitae</name>
    <name type="common">Neocosmosporum cucurbitae</name>
    <dbReference type="NCBI Taxonomy" id="2747967"/>
    <lineage>
        <taxon>Eukaryota</taxon>
        <taxon>Fungi</taxon>
        <taxon>Dikarya</taxon>
        <taxon>Ascomycota</taxon>
        <taxon>Pezizomycotina</taxon>
        <taxon>Sordariomycetes</taxon>
        <taxon>Hypocreomycetidae</taxon>
        <taxon>Hypocreales</taxon>
        <taxon>Nectriaceae</taxon>
        <taxon>Fusarium</taxon>
        <taxon>Fusarium solani species complex</taxon>
    </lineage>
</organism>
<proteinExistence type="predicted"/>
<evidence type="ECO:0000313" key="1">
    <source>
        <dbReference type="EMBL" id="UPL00547.1"/>
    </source>
</evidence>
<dbReference type="EMBL" id="CP090038">
    <property type="protein sequence ID" value="UPL00547.1"/>
    <property type="molecule type" value="Genomic_DNA"/>
</dbReference>